<dbReference type="InterPro" id="IPR007138">
    <property type="entry name" value="ABM_dom"/>
</dbReference>
<name>A0A8J4FW63_9CHLO</name>
<evidence type="ECO:0000313" key="3">
    <source>
        <dbReference type="Proteomes" id="UP000747110"/>
    </source>
</evidence>
<accession>A0A8J4FW63</accession>
<evidence type="ECO:0000313" key="2">
    <source>
        <dbReference type="EMBL" id="GIL86705.1"/>
    </source>
</evidence>
<dbReference type="SUPFAM" id="SSF54909">
    <property type="entry name" value="Dimeric alpha+beta barrel"/>
    <property type="match status" value="1"/>
</dbReference>
<evidence type="ECO:0000259" key="1">
    <source>
        <dbReference type="PROSITE" id="PS51725"/>
    </source>
</evidence>
<feature type="domain" description="ABM" evidence="1">
    <location>
        <begin position="44"/>
        <end position="137"/>
    </location>
</feature>
<proteinExistence type="predicted"/>
<keyword evidence="3" id="KW-1185">Reference proteome</keyword>
<dbReference type="PROSITE" id="PS51725">
    <property type="entry name" value="ABM"/>
    <property type="match status" value="1"/>
</dbReference>
<protein>
    <recommendedName>
        <fullName evidence="1">ABM domain-containing protein</fullName>
    </recommendedName>
</protein>
<reference evidence="2" key="1">
    <citation type="journal article" date="2021" name="Proc. Natl. Acad. Sci. U.S.A.">
        <title>Three genomes in the algal genus Volvox reveal the fate of a haploid sex-determining region after a transition to homothallism.</title>
        <authorList>
            <person name="Yamamoto K."/>
            <person name="Hamaji T."/>
            <person name="Kawai-Toyooka H."/>
            <person name="Matsuzaki R."/>
            <person name="Takahashi F."/>
            <person name="Nishimura Y."/>
            <person name="Kawachi M."/>
            <person name="Noguchi H."/>
            <person name="Minakuchi Y."/>
            <person name="Umen J.G."/>
            <person name="Toyoda A."/>
            <person name="Nozaki H."/>
        </authorList>
    </citation>
    <scope>NUCLEOTIDE SEQUENCE</scope>
    <source>
        <strain evidence="2">NIES-3786</strain>
    </source>
</reference>
<sequence length="147" mass="16872">MLQQGQRIACNPIRTASVVNFGRAIRTRAIGNQYTEMASGGKVYVVLVKGKVKEGQAALFEKCFAPLAQHVTRNEPGCWSYQLSWSDTDPDSFIIFERYVSKEYLEDVHWKSEPFLQFRKDLEENGVEWVTKDVTKYYETGAGFMSR</sequence>
<dbReference type="EMBL" id="BNCP01000037">
    <property type="protein sequence ID" value="GIL86705.1"/>
    <property type="molecule type" value="Genomic_DNA"/>
</dbReference>
<dbReference type="PANTHER" id="PTHR40624:SF1">
    <property type="entry name" value="BIOSYNTHESIS MONOOXYGENASE, PUTATIVE (AFU_ORTHOLOGUE AFUA_1G12025)-RELATED"/>
    <property type="match status" value="1"/>
</dbReference>
<dbReference type="Proteomes" id="UP000747110">
    <property type="component" value="Unassembled WGS sequence"/>
</dbReference>
<dbReference type="InterPro" id="IPR011008">
    <property type="entry name" value="Dimeric_a/b-barrel"/>
</dbReference>
<dbReference type="Gene3D" id="3.30.70.100">
    <property type="match status" value="1"/>
</dbReference>
<dbReference type="PANTHER" id="PTHR40624">
    <property type="entry name" value="BIOSYNTHESIS MONOOXYGENASE, PUTATIVE (AFU_ORTHOLOGUE AFUA_1G12025)-RELATED"/>
    <property type="match status" value="1"/>
</dbReference>
<gene>
    <name evidence="2" type="ORF">Vretifemale_14953</name>
</gene>
<comment type="caution">
    <text evidence="2">The sequence shown here is derived from an EMBL/GenBank/DDBJ whole genome shotgun (WGS) entry which is preliminary data.</text>
</comment>
<dbReference type="AlphaFoldDB" id="A0A8J4FW63"/>
<dbReference type="OrthoDB" id="10011777at2759"/>
<organism evidence="2 3">
    <name type="scientific">Volvox reticuliferus</name>
    <dbReference type="NCBI Taxonomy" id="1737510"/>
    <lineage>
        <taxon>Eukaryota</taxon>
        <taxon>Viridiplantae</taxon>
        <taxon>Chlorophyta</taxon>
        <taxon>core chlorophytes</taxon>
        <taxon>Chlorophyceae</taxon>
        <taxon>CS clade</taxon>
        <taxon>Chlamydomonadales</taxon>
        <taxon>Volvocaceae</taxon>
        <taxon>Volvox</taxon>
    </lineage>
</organism>
<dbReference type="Pfam" id="PF03992">
    <property type="entry name" value="ABM"/>
    <property type="match status" value="1"/>
</dbReference>